<keyword evidence="3" id="KW-0808">Transferase</keyword>
<dbReference type="Pfam" id="PF09115">
    <property type="entry name" value="DNApol3-delta_C"/>
    <property type="match status" value="1"/>
</dbReference>
<evidence type="ECO:0000256" key="7">
    <source>
        <dbReference type="ARBA" id="ARBA00049244"/>
    </source>
</evidence>
<dbReference type="GO" id="GO:0008408">
    <property type="term" value="F:3'-5' exonuclease activity"/>
    <property type="evidence" value="ECO:0007669"/>
    <property type="project" value="InterPro"/>
</dbReference>
<evidence type="ECO:0000256" key="3">
    <source>
        <dbReference type="ARBA" id="ARBA00022679"/>
    </source>
</evidence>
<dbReference type="PANTHER" id="PTHR11669:SF8">
    <property type="entry name" value="DNA POLYMERASE III SUBUNIT DELTA"/>
    <property type="match status" value="1"/>
</dbReference>
<gene>
    <name evidence="9" type="ORF">DLJ74_13655</name>
</gene>
<dbReference type="PANTHER" id="PTHR11669">
    <property type="entry name" value="REPLICATION FACTOR C / DNA POLYMERASE III GAMMA-TAU SUBUNIT"/>
    <property type="match status" value="1"/>
</dbReference>
<evidence type="ECO:0000256" key="5">
    <source>
        <dbReference type="ARBA" id="ARBA00022705"/>
    </source>
</evidence>
<dbReference type="Proteomes" id="UP000245624">
    <property type="component" value="Unassembled WGS sequence"/>
</dbReference>
<evidence type="ECO:0000313" key="10">
    <source>
        <dbReference type="Proteomes" id="UP000245624"/>
    </source>
</evidence>
<dbReference type="SUPFAM" id="SSF52540">
    <property type="entry name" value="P-loop containing nucleoside triphosphate hydrolases"/>
    <property type="match status" value="1"/>
</dbReference>
<dbReference type="GO" id="GO:0003887">
    <property type="term" value="F:DNA-directed DNA polymerase activity"/>
    <property type="evidence" value="ECO:0007669"/>
    <property type="project" value="UniProtKB-KW"/>
</dbReference>
<name>A0A317KWK3_9BACI</name>
<dbReference type="Pfam" id="PF13177">
    <property type="entry name" value="DNA_pol3_delta2"/>
    <property type="match status" value="1"/>
</dbReference>
<evidence type="ECO:0000256" key="6">
    <source>
        <dbReference type="ARBA" id="ARBA00022932"/>
    </source>
</evidence>
<keyword evidence="4" id="KW-0548">Nucleotidyltransferase</keyword>
<dbReference type="Gene3D" id="3.40.50.300">
    <property type="entry name" value="P-loop containing nucleotide triphosphate hydrolases"/>
    <property type="match status" value="1"/>
</dbReference>
<dbReference type="RefSeq" id="WP_109984889.1">
    <property type="nucleotide sequence ID" value="NZ_JAJUIE010000017.1"/>
</dbReference>
<dbReference type="EMBL" id="QGTD01000012">
    <property type="protein sequence ID" value="PWU67851.1"/>
    <property type="molecule type" value="Genomic_DNA"/>
</dbReference>
<dbReference type="InterPro" id="IPR050238">
    <property type="entry name" value="DNA_Rep/Repair_Clamp_Loader"/>
</dbReference>
<evidence type="ECO:0000259" key="8">
    <source>
        <dbReference type="Pfam" id="PF09115"/>
    </source>
</evidence>
<feature type="domain" description="DNA polymerase III delta subunit C-terminal" evidence="8">
    <location>
        <begin position="241"/>
        <end position="328"/>
    </location>
</feature>
<protein>
    <recommendedName>
        <fullName evidence="2">DNA polymerase III subunit delta'</fullName>
        <ecNumber evidence="1">2.7.7.7</ecNumber>
    </recommendedName>
</protein>
<reference evidence="9 10" key="1">
    <citation type="submission" date="2018-05" db="EMBL/GenBank/DDBJ databases">
        <title>Genomic analysis of Gracilibacillus dipsosauri DD1 reveals novel features of a salt-tolerant amylase.</title>
        <authorList>
            <person name="Deutch C.E."/>
            <person name="Yang S."/>
        </authorList>
    </citation>
    <scope>NUCLEOTIDE SEQUENCE [LARGE SCALE GENOMIC DNA]</scope>
    <source>
        <strain evidence="9 10">DD1</strain>
    </source>
</reference>
<dbReference type="NCBIfam" id="TIGR00678">
    <property type="entry name" value="holB"/>
    <property type="match status" value="1"/>
</dbReference>
<evidence type="ECO:0000256" key="4">
    <source>
        <dbReference type="ARBA" id="ARBA00022695"/>
    </source>
</evidence>
<dbReference type="Gene3D" id="1.20.272.10">
    <property type="match status" value="1"/>
</dbReference>
<dbReference type="FunFam" id="3.40.50.300:FF:001255">
    <property type="entry name" value="DNA polymerase III subunit delta"/>
    <property type="match status" value="1"/>
</dbReference>
<organism evidence="9 10">
    <name type="scientific">Gracilibacillus dipsosauri</name>
    <dbReference type="NCBI Taxonomy" id="178340"/>
    <lineage>
        <taxon>Bacteria</taxon>
        <taxon>Bacillati</taxon>
        <taxon>Bacillota</taxon>
        <taxon>Bacilli</taxon>
        <taxon>Bacillales</taxon>
        <taxon>Bacillaceae</taxon>
        <taxon>Gracilibacillus</taxon>
    </lineage>
</organism>
<proteinExistence type="predicted"/>
<keyword evidence="6" id="KW-0239">DNA-directed DNA polymerase</keyword>
<dbReference type="GO" id="GO:0003677">
    <property type="term" value="F:DNA binding"/>
    <property type="evidence" value="ECO:0007669"/>
    <property type="project" value="InterPro"/>
</dbReference>
<dbReference type="GO" id="GO:0006261">
    <property type="term" value="P:DNA-templated DNA replication"/>
    <property type="evidence" value="ECO:0007669"/>
    <property type="project" value="TreeGrafter"/>
</dbReference>
<evidence type="ECO:0000256" key="2">
    <source>
        <dbReference type="ARBA" id="ARBA00014363"/>
    </source>
</evidence>
<dbReference type="InterPro" id="IPR015199">
    <property type="entry name" value="DNA_pol_III_delta_C"/>
</dbReference>
<comment type="caution">
    <text evidence="9">The sequence shown here is derived from an EMBL/GenBank/DDBJ whole genome shotgun (WGS) entry which is preliminary data.</text>
</comment>
<dbReference type="GO" id="GO:0009360">
    <property type="term" value="C:DNA polymerase III complex"/>
    <property type="evidence" value="ECO:0007669"/>
    <property type="project" value="InterPro"/>
</dbReference>
<dbReference type="OrthoDB" id="9810148at2"/>
<dbReference type="AlphaFoldDB" id="A0A317KWK3"/>
<keyword evidence="10" id="KW-1185">Reference proteome</keyword>
<comment type="catalytic activity">
    <reaction evidence="7">
        <text>DNA(n) + a 2'-deoxyribonucleoside 5'-triphosphate = DNA(n+1) + diphosphate</text>
        <dbReference type="Rhea" id="RHEA:22508"/>
        <dbReference type="Rhea" id="RHEA-COMP:17339"/>
        <dbReference type="Rhea" id="RHEA-COMP:17340"/>
        <dbReference type="ChEBI" id="CHEBI:33019"/>
        <dbReference type="ChEBI" id="CHEBI:61560"/>
        <dbReference type="ChEBI" id="CHEBI:173112"/>
        <dbReference type="EC" id="2.7.7.7"/>
    </reaction>
</comment>
<dbReference type="InterPro" id="IPR027417">
    <property type="entry name" value="P-loop_NTPase"/>
</dbReference>
<dbReference type="NCBIfam" id="NF005972">
    <property type="entry name" value="PRK08058.1"/>
    <property type="match status" value="1"/>
</dbReference>
<evidence type="ECO:0000256" key="1">
    <source>
        <dbReference type="ARBA" id="ARBA00012417"/>
    </source>
</evidence>
<accession>A0A317KWK3</accession>
<keyword evidence="5" id="KW-0235">DNA replication</keyword>
<sequence>MVSSWLDIKKRQPIISKMMMNSIAKGRISHAYLFQGDKGAGKYALAHMFAKSIFCQHKNGEEPCQTCRDCRRIESGNHPDLHIVKPDGASIKKDQILHLQKEFTYTGLESNTKVYIIVDADKMTDNAANRLLKFLEEPSQKTTAILLTENSQAVLSTIRSRCQIMSLHPLNPKQLEEQLLKEGLSAASAKLMTIFTQNVEDAIEKSKDTWFAQARKLVVQLIEMLQHNKDEVPVFLHTQWMPHFKERNQLQEGLDLLLVFFRDLLQYHLEEHSKIVFVHQMEKIEASSMFWSMKNVTENLQAIMEAKRKLEQNVHPQLVMEQLTLQIQR</sequence>
<evidence type="ECO:0000313" key="9">
    <source>
        <dbReference type="EMBL" id="PWU67851.1"/>
    </source>
</evidence>
<dbReference type="InterPro" id="IPR004622">
    <property type="entry name" value="DNA_pol_HolB"/>
</dbReference>
<dbReference type="EC" id="2.7.7.7" evidence="1"/>